<evidence type="ECO:0000256" key="8">
    <source>
        <dbReference type="ARBA" id="ARBA00038436"/>
    </source>
</evidence>
<keyword evidence="7 10" id="KW-0472">Membrane</keyword>
<evidence type="ECO:0000313" key="13">
    <source>
        <dbReference type="Proteomes" id="UP001501581"/>
    </source>
</evidence>
<comment type="subcellular location">
    <subcellularLocation>
        <location evidence="1">Cell inner membrane</location>
        <topology evidence="1">Multi-pass membrane protein</topology>
    </subcellularLocation>
</comment>
<evidence type="ECO:0000256" key="9">
    <source>
        <dbReference type="SAM" id="MobiDB-lite"/>
    </source>
</evidence>
<evidence type="ECO:0000256" key="3">
    <source>
        <dbReference type="ARBA" id="ARBA00022475"/>
    </source>
</evidence>
<evidence type="ECO:0000256" key="1">
    <source>
        <dbReference type="ARBA" id="ARBA00004429"/>
    </source>
</evidence>
<feature type="region of interest" description="Disordered" evidence="9">
    <location>
        <begin position="187"/>
        <end position="210"/>
    </location>
</feature>
<feature type="domain" description="Tripartite ATP-independent periplasmic transporters DctQ component" evidence="11">
    <location>
        <begin position="29"/>
        <end position="155"/>
    </location>
</feature>
<dbReference type="RefSeq" id="WP_343994617.1">
    <property type="nucleotide sequence ID" value="NZ_BAAALG010000009.1"/>
</dbReference>
<feature type="transmembrane region" description="Helical" evidence="10">
    <location>
        <begin position="138"/>
        <end position="156"/>
    </location>
</feature>
<dbReference type="InterPro" id="IPR007387">
    <property type="entry name" value="TRAP_DctQ"/>
</dbReference>
<evidence type="ECO:0000256" key="10">
    <source>
        <dbReference type="SAM" id="Phobius"/>
    </source>
</evidence>
<keyword evidence="4" id="KW-0997">Cell inner membrane</keyword>
<comment type="caution">
    <text evidence="12">The sequence shown here is derived from an EMBL/GenBank/DDBJ whole genome shotgun (WGS) entry which is preliminary data.</text>
</comment>
<sequence>MSNPGPRRPAWLKPALLIEVPAVVVTFAMMFHITANAILRTFKNEPIADTLEVTQYWYLPIIAFLGFMAAQARGQHIAADLIYERLPEVTKRYVLAVLSLLAALVCAGFAKYGWEEAVHAHDIEKTAGVSDLSAWEPYYLVPLAFAVMTVQLLWAAGRALIKGDSQHIVTDPDDLLLLDELEEMEAREAEEAAAAQQAGDRAPNTKKEAR</sequence>
<dbReference type="Pfam" id="PF04290">
    <property type="entry name" value="DctQ"/>
    <property type="match status" value="1"/>
</dbReference>
<keyword evidence="3" id="KW-1003">Cell membrane</keyword>
<dbReference type="EMBL" id="BAAALG010000009">
    <property type="protein sequence ID" value="GAA1103886.1"/>
    <property type="molecule type" value="Genomic_DNA"/>
</dbReference>
<feature type="transmembrane region" description="Helical" evidence="10">
    <location>
        <begin position="93"/>
        <end position="114"/>
    </location>
</feature>
<proteinExistence type="inferred from homology"/>
<dbReference type="PANTHER" id="PTHR35011">
    <property type="entry name" value="2,3-DIKETO-L-GULONATE TRAP TRANSPORTER SMALL PERMEASE PROTEIN YIAM"/>
    <property type="match status" value="1"/>
</dbReference>
<reference evidence="12 13" key="1">
    <citation type="journal article" date="2019" name="Int. J. Syst. Evol. Microbiol.">
        <title>The Global Catalogue of Microorganisms (GCM) 10K type strain sequencing project: providing services to taxonomists for standard genome sequencing and annotation.</title>
        <authorList>
            <consortium name="The Broad Institute Genomics Platform"/>
            <consortium name="The Broad Institute Genome Sequencing Center for Infectious Disease"/>
            <person name="Wu L."/>
            <person name="Ma J."/>
        </authorList>
    </citation>
    <scope>NUCLEOTIDE SEQUENCE [LARGE SCALE GENOMIC DNA]</scope>
    <source>
        <strain evidence="12 13">JCM 13008</strain>
    </source>
</reference>
<keyword evidence="2" id="KW-0813">Transport</keyword>
<evidence type="ECO:0000256" key="2">
    <source>
        <dbReference type="ARBA" id="ARBA00022448"/>
    </source>
</evidence>
<evidence type="ECO:0000259" key="11">
    <source>
        <dbReference type="Pfam" id="PF04290"/>
    </source>
</evidence>
<dbReference type="InterPro" id="IPR055348">
    <property type="entry name" value="DctQ"/>
</dbReference>
<dbReference type="Proteomes" id="UP001501581">
    <property type="component" value="Unassembled WGS sequence"/>
</dbReference>
<organism evidence="12 13">
    <name type="scientific">Nocardioides dubius</name>
    <dbReference type="NCBI Taxonomy" id="317019"/>
    <lineage>
        <taxon>Bacteria</taxon>
        <taxon>Bacillati</taxon>
        <taxon>Actinomycetota</taxon>
        <taxon>Actinomycetes</taxon>
        <taxon>Propionibacteriales</taxon>
        <taxon>Nocardioidaceae</taxon>
        <taxon>Nocardioides</taxon>
    </lineage>
</organism>
<evidence type="ECO:0000313" key="12">
    <source>
        <dbReference type="EMBL" id="GAA1103886.1"/>
    </source>
</evidence>
<keyword evidence="13" id="KW-1185">Reference proteome</keyword>
<feature type="transmembrane region" description="Helical" evidence="10">
    <location>
        <begin position="55"/>
        <end position="72"/>
    </location>
</feature>
<comment type="similarity">
    <text evidence="8">Belongs to the TRAP transporter small permease family.</text>
</comment>
<keyword evidence="6 10" id="KW-1133">Transmembrane helix</keyword>
<feature type="transmembrane region" description="Helical" evidence="10">
    <location>
        <begin position="12"/>
        <end position="35"/>
    </location>
</feature>
<gene>
    <name evidence="12" type="ORF">GCM10009668_23640</name>
</gene>
<keyword evidence="5 10" id="KW-0812">Transmembrane</keyword>
<protein>
    <recommendedName>
        <fullName evidence="11">Tripartite ATP-independent periplasmic transporters DctQ component domain-containing protein</fullName>
    </recommendedName>
</protein>
<feature type="compositionally biased region" description="Low complexity" evidence="9">
    <location>
        <begin position="192"/>
        <end position="202"/>
    </location>
</feature>
<name>A0ABN1TUV6_9ACTN</name>
<accession>A0ABN1TUV6</accession>
<evidence type="ECO:0000256" key="5">
    <source>
        <dbReference type="ARBA" id="ARBA00022692"/>
    </source>
</evidence>
<evidence type="ECO:0000256" key="7">
    <source>
        <dbReference type="ARBA" id="ARBA00023136"/>
    </source>
</evidence>
<evidence type="ECO:0000256" key="4">
    <source>
        <dbReference type="ARBA" id="ARBA00022519"/>
    </source>
</evidence>
<dbReference type="PANTHER" id="PTHR35011:SF10">
    <property type="entry name" value="TRAP TRANSPORTER SMALL PERMEASE PROTEIN"/>
    <property type="match status" value="1"/>
</dbReference>
<evidence type="ECO:0000256" key="6">
    <source>
        <dbReference type="ARBA" id="ARBA00022989"/>
    </source>
</evidence>